<sequence>MTEPAPKVHPLCPLDRLDAYPAYDELRRDDPVPQMQLPFGEPVWMATRHADVRAFLLESRFSRKAALGKNAPGFSPGGYAHTIPFMDAPEHTEARRMVARALTKKRIEGLRPRIESIAENLIDAMVAQGDSADLVTALAKPFPVAVNCEMYAVPEEDREQFHAWSSALLVTAGLAPQEFMTNFMGLMEYTASLIARRRKEPGDDLVSALVAQWDAQDRFTEEDLCKAVISLLLGGHDPVTAHIANSVYVLLSQPEKYRELCERPEIVPTAVEELLRFISIGDIFGFGSYATEDIEIGGHTVREGEPMLALLASANRDAEVFENPDTLDLTREHNPHVAFGHGPHYCAGTALARVELQAVFAALARRLPTLRLGAGDPAEWWHQMVTVIRTLRTLPVEW</sequence>
<dbReference type="Pfam" id="PF00067">
    <property type="entry name" value="p450"/>
    <property type="match status" value="1"/>
</dbReference>
<dbReference type="PROSITE" id="PS00086">
    <property type="entry name" value="CYTOCHROME_P450"/>
    <property type="match status" value="1"/>
</dbReference>
<dbReference type="GO" id="GO:0004497">
    <property type="term" value="F:monooxygenase activity"/>
    <property type="evidence" value="ECO:0007669"/>
    <property type="project" value="UniProtKB-KW"/>
</dbReference>
<keyword evidence="5 7" id="KW-0408">Iron</keyword>
<dbReference type="STRING" id="1352936.M878_17195"/>
<reference evidence="8 9" key="1">
    <citation type="journal article" date="2014" name="Genome Announc.">
        <title>Draft Genome Sequence of Streptomyces roseochromogenes subsp. oscitans DS 12.976, Producer of the Aminocoumarin Antibiotic Clorobiocin.</title>
        <authorList>
            <person name="Ruckert C."/>
            <person name="Kalinowski J."/>
            <person name="Heide L."/>
            <person name="Apel A.K."/>
        </authorList>
    </citation>
    <scope>NUCLEOTIDE SEQUENCE [LARGE SCALE GENOMIC DNA]</scope>
    <source>
        <strain evidence="8 9">DS 12.976</strain>
    </source>
</reference>
<dbReference type="EMBL" id="AWQX01000151">
    <property type="protein sequence ID" value="EST31005.1"/>
    <property type="molecule type" value="Genomic_DNA"/>
</dbReference>
<dbReference type="PANTHER" id="PTHR46696">
    <property type="entry name" value="P450, PUTATIVE (EUROFUNG)-RELATED"/>
    <property type="match status" value="1"/>
</dbReference>
<keyword evidence="4 7" id="KW-0560">Oxidoreductase</keyword>
<dbReference type="InterPro" id="IPR002397">
    <property type="entry name" value="Cyt_P450_B"/>
</dbReference>
<dbReference type="GO" id="GO:0005506">
    <property type="term" value="F:iron ion binding"/>
    <property type="evidence" value="ECO:0007669"/>
    <property type="project" value="InterPro"/>
</dbReference>
<evidence type="ECO:0000313" key="9">
    <source>
        <dbReference type="Proteomes" id="UP000017984"/>
    </source>
</evidence>
<proteinExistence type="inferred from homology"/>
<keyword evidence="6 7" id="KW-0503">Monooxygenase</keyword>
<protein>
    <recommendedName>
        <fullName evidence="10">Cytochrome P450</fullName>
    </recommendedName>
</protein>
<comment type="similarity">
    <text evidence="1 7">Belongs to the cytochrome P450 family.</text>
</comment>
<dbReference type="Gene3D" id="1.10.630.10">
    <property type="entry name" value="Cytochrome P450"/>
    <property type="match status" value="1"/>
</dbReference>
<evidence type="ECO:0000256" key="4">
    <source>
        <dbReference type="ARBA" id="ARBA00023002"/>
    </source>
</evidence>
<evidence type="ECO:0000256" key="2">
    <source>
        <dbReference type="ARBA" id="ARBA00022617"/>
    </source>
</evidence>
<dbReference type="InterPro" id="IPR001128">
    <property type="entry name" value="Cyt_P450"/>
</dbReference>
<dbReference type="InterPro" id="IPR036396">
    <property type="entry name" value="Cyt_P450_sf"/>
</dbReference>
<dbReference type="GO" id="GO:0020037">
    <property type="term" value="F:heme binding"/>
    <property type="evidence" value="ECO:0007669"/>
    <property type="project" value="InterPro"/>
</dbReference>
<dbReference type="FunFam" id="1.10.630.10:FF:000018">
    <property type="entry name" value="Cytochrome P450 monooxygenase"/>
    <property type="match status" value="1"/>
</dbReference>
<dbReference type="CDD" id="cd11031">
    <property type="entry name" value="Cyp158A-like"/>
    <property type="match status" value="1"/>
</dbReference>
<keyword evidence="9" id="KW-1185">Reference proteome</keyword>
<keyword evidence="3 7" id="KW-0479">Metal-binding</keyword>
<evidence type="ECO:0000256" key="1">
    <source>
        <dbReference type="ARBA" id="ARBA00010617"/>
    </source>
</evidence>
<name>V6KFQ8_STRRC</name>
<dbReference type="PATRIC" id="fig|1352936.5.peg.3615"/>
<comment type="caution">
    <text evidence="8">The sequence shown here is derived from an EMBL/GenBank/DDBJ whole genome shotgun (WGS) entry which is preliminary data.</text>
</comment>
<dbReference type="SUPFAM" id="SSF48264">
    <property type="entry name" value="Cytochrome P450"/>
    <property type="match status" value="1"/>
</dbReference>
<dbReference type="OrthoDB" id="3218463at2"/>
<evidence type="ECO:0000256" key="3">
    <source>
        <dbReference type="ARBA" id="ARBA00022723"/>
    </source>
</evidence>
<dbReference type="PANTHER" id="PTHR46696:SF1">
    <property type="entry name" value="CYTOCHROME P450 YJIB-RELATED"/>
    <property type="match status" value="1"/>
</dbReference>
<accession>V6KFQ8</accession>
<evidence type="ECO:0000256" key="6">
    <source>
        <dbReference type="ARBA" id="ARBA00023033"/>
    </source>
</evidence>
<dbReference type="RefSeq" id="WP_023547402.1">
    <property type="nucleotide sequence ID" value="NZ_CM002285.1"/>
</dbReference>
<dbReference type="AlphaFoldDB" id="V6KFQ8"/>
<organism evidence="8 9">
    <name type="scientific">Streptomyces roseochromogenus subsp. oscitans DS 12.976</name>
    <dbReference type="NCBI Taxonomy" id="1352936"/>
    <lineage>
        <taxon>Bacteria</taxon>
        <taxon>Bacillati</taxon>
        <taxon>Actinomycetota</taxon>
        <taxon>Actinomycetes</taxon>
        <taxon>Kitasatosporales</taxon>
        <taxon>Streptomycetaceae</taxon>
        <taxon>Streptomyces</taxon>
    </lineage>
</organism>
<evidence type="ECO:0000256" key="7">
    <source>
        <dbReference type="RuleBase" id="RU000461"/>
    </source>
</evidence>
<dbReference type="InterPro" id="IPR017972">
    <property type="entry name" value="Cyt_P450_CS"/>
</dbReference>
<keyword evidence="2 7" id="KW-0349">Heme</keyword>
<evidence type="ECO:0008006" key="10">
    <source>
        <dbReference type="Google" id="ProtNLM"/>
    </source>
</evidence>
<evidence type="ECO:0000256" key="5">
    <source>
        <dbReference type="ARBA" id="ARBA00023004"/>
    </source>
</evidence>
<evidence type="ECO:0000313" key="8">
    <source>
        <dbReference type="EMBL" id="EST31005.1"/>
    </source>
</evidence>
<dbReference type="HOGENOM" id="CLU_033716_1_1_11"/>
<dbReference type="GO" id="GO:0016705">
    <property type="term" value="F:oxidoreductase activity, acting on paired donors, with incorporation or reduction of molecular oxygen"/>
    <property type="evidence" value="ECO:0007669"/>
    <property type="project" value="InterPro"/>
</dbReference>
<dbReference type="Proteomes" id="UP000017984">
    <property type="component" value="Chromosome"/>
</dbReference>
<dbReference type="PRINTS" id="PR00359">
    <property type="entry name" value="BP450"/>
</dbReference>
<gene>
    <name evidence="8" type="ORF">M878_17195</name>
</gene>